<dbReference type="InterPro" id="IPR016047">
    <property type="entry name" value="M23ase_b-sheet_dom"/>
</dbReference>
<evidence type="ECO:0000313" key="4">
    <source>
        <dbReference type="Proteomes" id="UP000616608"/>
    </source>
</evidence>
<evidence type="ECO:0000256" key="1">
    <source>
        <dbReference type="SAM" id="SignalP"/>
    </source>
</evidence>
<feature type="domain" description="M23ase beta-sheet core" evidence="2">
    <location>
        <begin position="118"/>
        <end position="210"/>
    </location>
</feature>
<proteinExistence type="predicted"/>
<dbReference type="Gene3D" id="2.70.70.10">
    <property type="entry name" value="Glucose Permease (Domain IIA)"/>
    <property type="match status" value="1"/>
</dbReference>
<feature type="signal peptide" evidence="1">
    <location>
        <begin position="1"/>
        <end position="19"/>
    </location>
</feature>
<dbReference type="RefSeq" id="WP_188613677.1">
    <property type="nucleotide sequence ID" value="NZ_BMJT01000002.1"/>
</dbReference>
<dbReference type="PANTHER" id="PTHR21666">
    <property type="entry name" value="PEPTIDASE-RELATED"/>
    <property type="match status" value="1"/>
</dbReference>
<reference evidence="3" key="1">
    <citation type="journal article" date="2014" name="Int. J. Syst. Evol. Microbiol.">
        <title>Complete genome sequence of Corynebacterium casei LMG S-19264T (=DSM 44701T), isolated from a smear-ripened cheese.</title>
        <authorList>
            <consortium name="US DOE Joint Genome Institute (JGI-PGF)"/>
            <person name="Walter F."/>
            <person name="Albersmeier A."/>
            <person name="Kalinowski J."/>
            <person name="Ruckert C."/>
        </authorList>
    </citation>
    <scope>NUCLEOTIDE SEQUENCE</scope>
    <source>
        <strain evidence="3">CGMCC 1.15760</strain>
    </source>
</reference>
<evidence type="ECO:0000313" key="3">
    <source>
        <dbReference type="EMBL" id="GGG15699.1"/>
    </source>
</evidence>
<feature type="chain" id="PRO_5037134347" description="M23ase beta-sheet core domain-containing protein" evidence="1">
    <location>
        <begin position="20"/>
        <end position="225"/>
    </location>
</feature>
<comment type="caution">
    <text evidence="3">The sequence shown here is derived from an EMBL/GenBank/DDBJ whole genome shotgun (WGS) entry which is preliminary data.</text>
</comment>
<dbReference type="EMBL" id="BMJT01000002">
    <property type="protein sequence ID" value="GGG15699.1"/>
    <property type="molecule type" value="Genomic_DNA"/>
</dbReference>
<dbReference type="GO" id="GO:0004222">
    <property type="term" value="F:metalloendopeptidase activity"/>
    <property type="evidence" value="ECO:0007669"/>
    <property type="project" value="TreeGrafter"/>
</dbReference>
<dbReference type="SUPFAM" id="SSF51261">
    <property type="entry name" value="Duplicated hybrid motif"/>
    <property type="match status" value="1"/>
</dbReference>
<dbReference type="InterPro" id="IPR011055">
    <property type="entry name" value="Dup_hybrid_motif"/>
</dbReference>
<dbReference type="CDD" id="cd12797">
    <property type="entry name" value="M23_peptidase"/>
    <property type="match status" value="1"/>
</dbReference>
<sequence length="225" mass="24289">MKRIILTGTLLLVPITASAQGLSINEGTNTSPPSTSAIEKDFHLTITREQQAEVAKNLPIVENSSKPGIAGKIKTSLTSTLKFDQYTKLALLKPFDLPTTGTLTSPYGWRNIGAGQELHEGQDIANAIGTPVYAAGDGIVHFVDSHTTAGNYIVIRHTIDGVTIGTRYLHLDTIDTMIGRTVKKGDFIGTMGNTGRSTGPHLHFEVRAGVNYSDMALEPMQFIRK</sequence>
<dbReference type="InterPro" id="IPR050570">
    <property type="entry name" value="Cell_wall_metabolism_enzyme"/>
</dbReference>
<dbReference type="PANTHER" id="PTHR21666:SF270">
    <property type="entry name" value="MUREIN HYDROLASE ACTIVATOR ENVC"/>
    <property type="match status" value="1"/>
</dbReference>
<accession>A0A917G023</accession>
<keyword evidence="4" id="KW-1185">Reference proteome</keyword>
<organism evidence="3 4">
    <name type="scientific">Lysinibacillus alkalisoli</name>
    <dbReference type="NCBI Taxonomy" id="1911548"/>
    <lineage>
        <taxon>Bacteria</taxon>
        <taxon>Bacillati</taxon>
        <taxon>Bacillota</taxon>
        <taxon>Bacilli</taxon>
        <taxon>Bacillales</taxon>
        <taxon>Bacillaceae</taxon>
        <taxon>Lysinibacillus</taxon>
    </lineage>
</organism>
<name>A0A917G023_9BACI</name>
<protein>
    <recommendedName>
        <fullName evidence="2">M23ase beta-sheet core domain-containing protein</fullName>
    </recommendedName>
</protein>
<dbReference type="AlphaFoldDB" id="A0A917G023"/>
<reference evidence="3" key="2">
    <citation type="submission" date="2020-09" db="EMBL/GenBank/DDBJ databases">
        <authorList>
            <person name="Sun Q."/>
            <person name="Zhou Y."/>
        </authorList>
    </citation>
    <scope>NUCLEOTIDE SEQUENCE</scope>
    <source>
        <strain evidence="3">CGMCC 1.15760</strain>
    </source>
</reference>
<gene>
    <name evidence="3" type="ORF">GCM10007425_07510</name>
</gene>
<dbReference type="Pfam" id="PF01551">
    <property type="entry name" value="Peptidase_M23"/>
    <property type="match status" value="1"/>
</dbReference>
<evidence type="ECO:0000259" key="2">
    <source>
        <dbReference type="Pfam" id="PF01551"/>
    </source>
</evidence>
<keyword evidence="1" id="KW-0732">Signal</keyword>
<dbReference type="Proteomes" id="UP000616608">
    <property type="component" value="Unassembled WGS sequence"/>
</dbReference>